<evidence type="ECO:0000256" key="1">
    <source>
        <dbReference type="SAM" id="SignalP"/>
    </source>
</evidence>
<dbReference type="Pfam" id="PF24855">
    <property type="entry name" value="DUF7729"/>
    <property type="match status" value="1"/>
</dbReference>
<evidence type="ECO:0000313" key="3">
    <source>
        <dbReference type="EMBL" id="ODQ72982.1"/>
    </source>
</evidence>
<proteinExistence type="predicted"/>
<dbReference type="EMBL" id="KV454294">
    <property type="protein sequence ID" value="ODQ72982.1"/>
    <property type="molecule type" value="Genomic_DNA"/>
</dbReference>
<keyword evidence="1" id="KW-0732">Signal</keyword>
<gene>
    <name evidence="3" type="ORF">LIPSTDRAFT_71265</name>
</gene>
<feature type="signal peptide" evidence="1">
    <location>
        <begin position="1"/>
        <end position="35"/>
    </location>
</feature>
<accession>A0A1E3Q764</accession>
<evidence type="ECO:0000259" key="2">
    <source>
        <dbReference type="Pfam" id="PF24855"/>
    </source>
</evidence>
<dbReference type="InterPro" id="IPR056146">
    <property type="entry name" value="DUF7729"/>
</dbReference>
<keyword evidence="4" id="KW-1185">Reference proteome</keyword>
<feature type="chain" id="PRO_5009134117" description="DUF7729 domain-containing protein" evidence="1">
    <location>
        <begin position="36"/>
        <end position="332"/>
    </location>
</feature>
<reference evidence="3 4" key="1">
    <citation type="journal article" date="2016" name="Proc. Natl. Acad. Sci. U.S.A.">
        <title>Comparative genomics of biotechnologically important yeasts.</title>
        <authorList>
            <person name="Riley R."/>
            <person name="Haridas S."/>
            <person name="Wolfe K.H."/>
            <person name="Lopes M.R."/>
            <person name="Hittinger C.T."/>
            <person name="Goeker M."/>
            <person name="Salamov A.A."/>
            <person name="Wisecaver J.H."/>
            <person name="Long T.M."/>
            <person name="Calvey C.H."/>
            <person name="Aerts A.L."/>
            <person name="Barry K.W."/>
            <person name="Choi C."/>
            <person name="Clum A."/>
            <person name="Coughlan A.Y."/>
            <person name="Deshpande S."/>
            <person name="Douglass A.P."/>
            <person name="Hanson S.J."/>
            <person name="Klenk H.-P."/>
            <person name="LaButti K.M."/>
            <person name="Lapidus A."/>
            <person name="Lindquist E.A."/>
            <person name="Lipzen A.M."/>
            <person name="Meier-Kolthoff J.P."/>
            <person name="Ohm R.A."/>
            <person name="Otillar R.P."/>
            <person name="Pangilinan J.L."/>
            <person name="Peng Y."/>
            <person name="Rokas A."/>
            <person name="Rosa C.A."/>
            <person name="Scheuner C."/>
            <person name="Sibirny A.A."/>
            <person name="Slot J.C."/>
            <person name="Stielow J.B."/>
            <person name="Sun H."/>
            <person name="Kurtzman C.P."/>
            <person name="Blackwell M."/>
            <person name="Grigoriev I.V."/>
            <person name="Jeffries T.W."/>
        </authorList>
    </citation>
    <scope>NUCLEOTIDE SEQUENCE [LARGE SCALE GENOMIC DNA]</scope>
    <source>
        <strain evidence="3 4">NRRL Y-11557</strain>
    </source>
</reference>
<evidence type="ECO:0000313" key="4">
    <source>
        <dbReference type="Proteomes" id="UP000094385"/>
    </source>
</evidence>
<name>A0A1E3Q764_LIPST</name>
<feature type="domain" description="DUF7729" evidence="2">
    <location>
        <begin position="78"/>
        <end position="283"/>
    </location>
</feature>
<dbReference type="AlphaFoldDB" id="A0A1E3Q764"/>
<dbReference type="Proteomes" id="UP000094385">
    <property type="component" value="Unassembled WGS sequence"/>
</dbReference>
<protein>
    <recommendedName>
        <fullName evidence="2">DUF7729 domain-containing protein</fullName>
    </recommendedName>
</protein>
<dbReference type="PANTHER" id="PTHR39460:SF1">
    <property type="entry name" value="C6 TRANSCRIPTION FACTOR"/>
    <property type="match status" value="1"/>
</dbReference>
<organism evidence="3 4">
    <name type="scientific">Lipomyces starkeyi NRRL Y-11557</name>
    <dbReference type="NCBI Taxonomy" id="675824"/>
    <lineage>
        <taxon>Eukaryota</taxon>
        <taxon>Fungi</taxon>
        <taxon>Dikarya</taxon>
        <taxon>Ascomycota</taxon>
        <taxon>Saccharomycotina</taxon>
        <taxon>Lipomycetes</taxon>
        <taxon>Lipomycetales</taxon>
        <taxon>Lipomycetaceae</taxon>
        <taxon>Lipomyces</taxon>
    </lineage>
</organism>
<dbReference type="PANTHER" id="PTHR39460">
    <property type="entry name" value="EXPRESSED PROTEIN"/>
    <property type="match status" value="1"/>
</dbReference>
<sequence>MPLNGPSAASPRRACFGRRILLALLVLALIALVSAESEDHGTLLIDSSLRRGSSQALKKRGTSSSPSTSSTSNNNTIIPYAFDASLGQNFTEESCPEFFNTFLASESFIQCYPFSFFLQNSESFFQIVKQGAFKLSSAMDMICAVNGTQCTTLMDNYAKQLVASSNCAADYQLENPLVRQAYNAFTSYSMLYSSGCLQSTSGSYCYVDSVTNSTNPGDSYLYYLPLGVSLPGGTRPSCSSCSQNIMSIFLNYAGNASLAISQTYVPAAQQINVFCGPNFASTAVTRCDRHCERPRRGVGGRCCRVVRLPARFAITATAGNFQSTKSQHNMMI</sequence>
<dbReference type="OrthoDB" id="2564812at2759"/>